<evidence type="ECO:0000313" key="6">
    <source>
        <dbReference type="Proteomes" id="UP000085678"/>
    </source>
</evidence>
<evidence type="ECO:0000256" key="3">
    <source>
        <dbReference type="ARBA" id="ARBA00022801"/>
    </source>
</evidence>
<dbReference type="ESTHER" id="linun-a0a1s3h9q5">
    <property type="family name" value="Carb_B_Brachiopoda"/>
</dbReference>
<accession>A0A1S3H9Q5</accession>
<comment type="similarity">
    <text evidence="1 4">Belongs to the type-B carboxylesterase/lipase family.</text>
</comment>
<name>A0A1S3H9Q5_LINAN</name>
<gene>
    <name evidence="7" type="primary">LOC106152706</name>
</gene>
<dbReference type="InterPro" id="IPR019819">
    <property type="entry name" value="Carboxylesterase_B_CS"/>
</dbReference>
<dbReference type="PANTHER" id="PTHR43903">
    <property type="entry name" value="NEUROLIGIN"/>
    <property type="match status" value="1"/>
</dbReference>
<dbReference type="Pfam" id="PF00135">
    <property type="entry name" value="COesterase"/>
    <property type="match status" value="1"/>
</dbReference>
<dbReference type="PROSITE" id="PS00941">
    <property type="entry name" value="CARBOXYLESTERASE_B_2"/>
    <property type="match status" value="1"/>
</dbReference>
<evidence type="ECO:0000256" key="2">
    <source>
        <dbReference type="ARBA" id="ARBA00022729"/>
    </source>
</evidence>
<keyword evidence="3 4" id="KW-0378">Hydrolase</keyword>
<keyword evidence="2" id="KW-0732">Signal</keyword>
<evidence type="ECO:0000259" key="5">
    <source>
        <dbReference type="Pfam" id="PF00135"/>
    </source>
</evidence>
<evidence type="ECO:0000256" key="1">
    <source>
        <dbReference type="ARBA" id="ARBA00005964"/>
    </source>
</evidence>
<protein>
    <recommendedName>
        <fullName evidence="4">Carboxylic ester hydrolase</fullName>
        <ecNumber evidence="4">3.1.1.-</ecNumber>
    </recommendedName>
</protein>
<dbReference type="PROSITE" id="PS00122">
    <property type="entry name" value="CARBOXYLESTERASE_B_1"/>
    <property type="match status" value="1"/>
</dbReference>
<dbReference type="Gene3D" id="3.40.50.1820">
    <property type="entry name" value="alpha/beta hydrolase"/>
    <property type="match status" value="1"/>
</dbReference>
<evidence type="ECO:0000313" key="7">
    <source>
        <dbReference type="RefSeq" id="XP_013381859.1"/>
    </source>
</evidence>
<sequence length="605" mass="66761">MGNNSVLYGICFYMLVTTQVVLCLDTPVVTTNLGKIVGERVNVKIGPVSGIVDRFRGIPYVKPPVGRLRFANPERHPGWGDAVREAKQFGPHCPQTDGGISRYVNFGRTITDITRDEDCLFLNVYVPRGVDYLRATNASLAILLNIHDGGFYSGSAAAYNGDLLSLEGGVIFVNANYRLGFLGFFSTGTNDARGNYGLHDQHWAIKWVRENAEAFGGDPNRITLIGGSAGGASVDFQLVSPLNRGLVQGGISASGSSLVSWSLAESMNISTEYAKRVGCGMANPRARLRCLRGKDVNDLVNIPEQGIRESTNWRPVIDGIFLPKHPRDLLRENVTSGLRYMVGSTSHDGSIYSLPFAGNPPTVATQRSLLQAYSTLAFDFSTESAPNAVARALLHEYGLLADPMDPAALLIRATQLTTDLLFGMPAEESARLNEAGGATTYKYMLSVRLGYPSSYYPKAPFVRAEHFDSAIVYYGVFEEHRNVYNLTAQELELTRAVRRYIANFAKNGDPNVGDPVSVQWPEYTASSRQFINLDTPTTVETFDRERQYLFATEVFPAIVTVGKDADLAAAARVSKSKPCFRIGTRRYQTPRFLRRQYFKRLIRYA</sequence>
<dbReference type="AlphaFoldDB" id="A0A1S3H9Q5"/>
<dbReference type="Proteomes" id="UP000085678">
    <property type="component" value="Unplaced"/>
</dbReference>
<dbReference type="OrthoDB" id="408631at2759"/>
<dbReference type="STRING" id="7574.A0A1S3H9Q5"/>
<dbReference type="GO" id="GO:0016787">
    <property type="term" value="F:hydrolase activity"/>
    <property type="evidence" value="ECO:0007669"/>
    <property type="project" value="UniProtKB-KW"/>
</dbReference>
<dbReference type="EC" id="3.1.1.-" evidence="4"/>
<dbReference type="InParanoid" id="A0A1S3H9Q5"/>
<dbReference type="RefSeq" id="XP_013381859.1">
    <property type="nucleotide sequence ID" value="XM_013526405.1"/>
</dbReference>
<feature type="domain" description="Carboxylesterase type B" evidence="5">
    <location>
        <begin position="26"/>
        <end position="549"/>
    </location>
</feature>
<dbReference type="InterPro" id="IPR051093">
    <property type="entry name" value="Neuroligin/BSAL"/>
</dbReference>
<evidence type="ECO:0000256" key="4">
    <source>
        <dbReference type="RuleBase" id="RU361235"/>
    </source>
</evidence>
<keyword evidence="6" id="KW-1185">Reference proteome</keyword>
<dbReference type="InterPro" id="IPR019826">
    <property type="entry name" value="Carboxylesterase_B_AS"/>
</dbReference>
<dbReference type="InterPro" id="IPR002018">
    <property type="entry name" value="CarbesteraseB"/>
</dbReference>
<proteinExistence type="inferred from homology"/>
<organism evidence="6 7">
    <name type="scientific">Lingula anatina</name>
    <name type="common">Brachiopod</name>
    <name type="synonym">Lingula unguis</name>
    <dbReference type="NCBI Taxonomy" id="7574"/>
    <lineage>
        <taxon>Eukaryota</taxon>
        <taxon>Metazoa</taxon>
        <taxon>Spiralia</taxon>
        <taxon>Lophotrochozoa</taxon>
        <taxon>Brachiopoda</taxon>
        <taxon>Linguliformea</taxon>
        <taxon>Lingulata</taxon>
        <taxon>Lingulida</taxon>
        <taxon>Linguloidea</taxon>
        <taxon>Lingulidae</taxon>
        <taxon>Lingula</taxon>
    </lineage>
</organism>
<dbReference type="SUPFAM" id="SSF53474">
    <property type="entry name" value="alpha/beta-Hydrolases"/>
    <property type="match status" value="1"/>
</dbReference>
<dbReference type="InterPro" id="IPR029058">
    <property type="entry name" value="AB_hydrolase_fold"/>
</dbReference>
<dbReference type="GeneID" id="106152706"/>
<reference evidence="7" key="1">
    <citation type="submission" date="2025-08" db="UniProtKB">
        <authorList>
            <consortium name="RefSeq"/>
        </authorList>
    </citation>
    <scope>IDENTIFICATION</scope>
    <source>
        <tissue evidence="7">Gonads</tissue>
    </source>
</reference>
<dbReference type="KEGG" id="lak:106152706"/>